<dbReference type="RefSeq" id="XP_056076979.1">
    <property type="nucleotide sequence ID" value="XM_056210157.1"/>
</dbReference>
<name>A0A9W8XYH9_9PLEO</name>
<reference evidence="1" key="1">
    <citation type="submission" date="2022-10" db="EMBL/GenBank/DDBJ databases">
        <title>Tapping the CABI collections for fungal endophytes: first genome assemblies for Collariella, Neodidymelliopsis, Ascochyta clinopodiicola, Didymella pomorum, Didymosphaeria variabile, Neocosmospora piperis and Neocucurbitaria cava.</title>
        <authorList>
            <person name="Hill R."/>
        </authorList>
    </citation>
    <scope>NUCLEOTIDE SEQUENCE</scope>
    <source>
        <strain evidence="1">IMI 356815</strain>
    </source>
</reference>
<dbReference type="OrthoDB" id="3788992at2759"/>
<dbReference type="Proteomes" id="UP001140513">
    <property type="component" value="Unassembled WGS sequence"/>
</dbReference>
<evidence type="ECO:0000313" key="2">
    <source>
        <dbReference type="Proteomes" id="UP001140513"/>
    </source>
</evidence>
<evidence type="ECO:0000313" key="1">
    <source>
        <dbReference type="EMBL" id="KAJ4360777.1"/>
    </source>
</evidence>
<dbReference type="AlphaFoldDB" id="A0A9W8XYH9"/>
<organism evidence="1 2">
    <name type="scientific">Didymosphaeria variabile</name>
    <dbReference type="NCBI Taxonomy" id="1932322"/>
    <lineage>
        <taxon>Eukaryota</taxon>
        <taxon>Fungi</taxon>
        <taxon>Dikarya</taxon>
        <taxon>Ascomycota</taxon>
        <taxon>Pezizomycotina</taxon>
        <taxon>Dothideomycetes</taxon>
        <taxon>Pleosporomycetidae</taxon>
        <taxon>Pleosporales</taxon>
        <taxon>Massarineae</taxon>
        <taxon>Didymosphaeriaceae</taxon>
        <taxon>Didymosphaeria</taxon>
    </lineage>
</organism>
<sequence length="245" mass="27830">MTGPWKNRQKDAVDTAMDVLAKLPGVLEEWDLLSTRKLTEKTLQRLKVFKEHCSDLDIELRVWYSNFITLFERAYPHNAEFIKEGENDPAQQAVIPDILAGMDLHLLHAMTIYWTSCTILHATIDMVENGFPAVADTGSKEPSATSGGILKYLICLAHSAKYFLKSELGLLGTLSMRYTGTCLVRTLHAHQSYYPKADPEDLKQLRRAMRLLQGLSGYDAWKFWKCGMDDLNHKKNGTYPSRLCC</sequence>
<gene>
    <name evidence="1" type="ORF">N0V89_001344</name>
</gene>
<accession>A0A9W8XYH9</accession>
<dbReference type="EMBL" id="JAPEUX010000001">
    <property type="protein sequence ID" value="KAJ4360777.1"/>
    <property type="molecule type" value="Genomic_DNA"/>
</dbReference>
<proteinExistence type="predicted"/>
<comment type="caution">
    <text evidence="1">The sequence shown here is derived from an EMBL/GenBank/DDBJ whole genome shotgun (WGS) entry which is preliminary data.</text>
</comment>
<protein>
    <submittedName>
        <fullName evidence="1">Uncharacterized protein</fullName>
    </submittedName>
</protein>
<keyword evidence="2" id="KW-1185">Reference proteome</keyword>
<dbReference type="GeneID" id="80904874"/>